<gene>
    <name evidence="2" type="ORF">PU648_58015</name>
</gene>
<evidence type="ECO:0000313" key="2">
    <source>
        <dbReference type="EMBL" id="MDU9001742.1"/>
    </source>
</evidence>
<dbReference type="EMBL" id="JARAKF010000006">
    <property type="protein sequence ID" value="MDU9001742.1"/>
    <property type="molecule type" value="Genomic_DNA"/>
</dbReference>
<protein>
    <recommendedName>
        <fullName evidence="4">Hypervirulence associated protein TUDOR domain-containing protein</fullName>
    </recommendedName>
</protein>
<proteinExistence type="predicted"/>
<feature type="region of interest" description="Disordered" evidence="1">
    <location>
        <begin position="45"/>
        <end position="65"/>
    </location>
</feature>
<keyword evidence="3" id="KW-1185">Reference proteome</keyword>
<sequence length="65" mass="7383">MGNPMPQMAYKQGDKVRYQNDQQQQCDGTVQQVQGSGQSAKYVIKNQQTNQSEEAQHSRVQGRLQ</sequence>
<evidence type="ECO:0000256" key="1">
    <source>
        <dbReference type="SAM" id="MobiDB-lite"/>
    </source>
</evidence>
<dbReference type="RefSeq" id="WP_316738683.1">
    <property type="nucleotide sequence ID" value="NZ_JARAKF010000006.1"/>
</dbReference>
<evidence type="ECO:0000313" key="3">
    <source>
        <dbReference type="Proteomes" id="UP001257627"/>
    </source>
</evidence>
<reference evidence="2 3" key="1">
    <citation type="submission" date="2023-02" db="EMBL/GenBank/DDBJ databases">
        <authorList>
            <person name="Maleckis M."/>
        </authorList>
    </citation>
    <scope>NUCLEOTIDE SEQUENCE [LARGE SCALE GENOMIC DNA]</scope>
    <source>
        <strain evidence="2 3">P8-A2</strain>
    </source>
</reference>
<dbReference type="Proteomes" id="UP001257627">
    <property type="component" value="Unassembled WGS sequence"/>
</dbReference>
<organism evidence="2 3">
    <name type="scientific">Streptomyces mirabilis</name>
    <dbReference type="NCBI Taxonomy" id="68239"/>
    <lineage>
        <taxon>Bacteria</taxon>
        <taxon>Bacillati</taxon>
        <taxon>Actinomycetota</taxon>
        <taxon>Actinomycetes</taxon>
        <taxon>Kitasatosporales</taxon>
        <taxon>Streptomycetaceae</taxon>
        <taxon>Streptomyces</taxon>
    </lineage>
</organism>
<evidence type="ECO:0008006" key="4">
    <source>
        <dbReference type="Google" id="ProtNLM"/>
    </source>
</evidence>
<name>A0ABU3V6E0_9ACTN</name>
<comment type="caution">
    <text evidence="2">The sequence shown here is derived from an EMBL/GenBank/DDBJ whole genome shotgun (WGS) entry which is preliminary data.</text>
</comment>
<accession>A0ABU3V6E0</accession>